<organism evidence="1 2">
    <name type="scientific">Tolypocladium paradoxum</name>
    <dbReference type="NCBI Taxonomy" id="94208"/>
    <lineage>
        <taxon>Eukaryota</taxon>
        <taxon>Fungi</taxon>
        <taxon>Dikarya</taxon>
        <taxon>Ascomycota</taxon>
        <taxon>Pezizomycotina</taxon>
        <taxon>Sordariomycetes</taxon>
        <taxon>Hypocreomycetidae</taxon>
        <taxon>Hypocreales</taxon>
        <taxon>Ophiocordycipitaceae</taxon>
        <taxon>Tolypocladium</taxon>
    </lineage>
</organism>
<dbReference type="OrthoDB" id="4906364at2759"/>
<dbReference type="EMBL" id="PKSG01000748">
    <property type="protein sequence ID" value="POR33092.1"/>
    <property type="molecule type" value="Genomic_DNA"/>
</dbReference>
<sequence>QLQGYRDRQKALSSIQQHIVKIIGNYYSVIADEHDVATELALLKARVQPTDWAHEQEVLERYYAVFKAPHRPKLNAWIRSWQKVLTEARKLDLPDTKNLRPTRQFLQAVSSINPSFTDYWTNKVEDEGRNGVANW</sequence>
<feature type="non-terminal residue" evidence="1">
    <location>
        <position position="1"/>
    </location>
</feature>
<evidence type="ECO:0000313" key="2">
    <source>
        <dbReference type="Proteomes" id="UP000237481"/>
    </source>
</evidence>
<gene>
    <name evidence="1" type="ORF">TPAR_06724</name>
</gene>
<dbReference type="Proteomes" id="UP000237481">
    <property type="component" value="Unassembled WGS sequence"/>
</dbReference>
<comment type="caution">
    <text evidence="1">The sequence shown here is derived from an EMBL/GenBank/DDBJ whole genome shotgun (WGS) entry which is preliminary data.</text>
</comment>
<proteinExistence type="predicted"/>
<keyword evidence="2" id="KW-1185">Reference proteome</keyword>
<name>A0A2S4KSB2_9HYPO</name>
<dbReference type="AlphaFoldDB" id="A0A2S4KSB2"/>
<accession>A0A2S4KSB2</accession>
<dbReference type="STRING" id="94208.A0A2S4KSB2"/>
<feature type="non-terminal residue" evidence="1">
    <location>
        <position position="135"/>
    </location>
</feature>
<protein>
    <submittedName>
        <fullName evidence="1">Uncharacterized protein</fullName>
    </submittedName>
</protein>
<reference evidence="1 2" key="1">
    <citation type="submission" date="2018-01" db="EMBL/GenBank/DDBJ databases">
        <title>Harnessing the power of phylogenomics to disentangle the directionality and signatures of interkingdom host jumping in the parasitic fungal genus Tolypocladium.</title>
        <authorList>
            <person name="Quandt C.A."/>
            <person name="Patterson W."/>
            <person name="Spatafora J.W."/>
        </authorList>
    </citation>
    <scope>NUCLEOTIDE SEQUENCE [LARGE SCALE GENOMIC DNA]</scope>
    <source>
        <strain evidence="1 2">NRBC 100945</strain>
    </source>
</reference>
<evidence type="ECO:0000313" key="1">
    <source>
        <dbReference type="EMBL" id="POR33092.1"/>
    </source>
</evidence>